<sequence>MASLLNHSVCPHITNFSKLDPVSKTLRLRALRSCDRGKECYLSYGALPNSHLLMFYGFIPREPNPYDTIQIDLELPEDDDFADARRQLFEKYELTFSHALRASPRIPSKLLAALRVMSMDEEDFANFSQDGSNVMEPLSSHNEKAAIDCLLSMIGVFLNPLEYEAGEAIEEIPTGYIEDEVGAMAPQAIGIVVEVMVLTEKASLKTTKWSVSVIDSEMVGESRVMVLIEKASLKTTVSWDTQ</sequence>
<dbReference type="PANTHER" id="PTHR13271">
    <property type="entry name" value="UNCHARACTERIZED PUTATIVE METHYLTRANSFERASE"/>
    <property type="match status" value="1"/>
</dbReference>
<organism evidence="5 6">
    <name type="scientific">Chara braunii</name>
    <name type="common">Braun's stonewort</name>
    <dbReference type="NCBI Taxonomy" id="69332"/>
    <lineage>
        <taxon>Eukaryota</taxon>
        <taxon>Viridiplantae</taxon>
        <taxon>Streptophyta</taxon>
        <taxon>Charophyceae</taxon>
        <taxon>Charales</taxon>
        <taxon>Characeae</taxon>
        <taxon>Chara</taxon>
    </lineage>
</organism>
<name>A0A388LK20_CHABU</name>
<dbReference type="InterPro" id="IPR050600">
    <property type="entry name" value="SETD3_SETD6_MTase"/>
</dbReference>
<dbReference type="InterPro" id="IPR046341">
    <property type="entry name" value="SET_dom_sf"/>
</dbReference>
<evidence type="ECO:0000313" key="6">
    <source>
        <dbReference type="Proteomes" id="UP000265515"/>
    </source>
</evidence>
<evidence type="ECO:0000259" key="4">
    <source>
        <dbReference type="Pfam" id="PF09273"/>
    </source>
</evidence>
<keyword evidence="2" id="KW-0808">Transferase</keyword>
<dbReference type="InterPro" id="IPR015353">
    <property type="entry name" value="Rubisco_LSMT_subst-bd"/>
</dbReference>
<dbReference type="AlphaFoldDB" id="A0A388LK20"/>
<evidence type="ECO:0000256" key="2">
    <source>
        <dbReference type="ARBA" id="ARBA00022679"/>
    </source>
</evidence>
<dbReference type="EMBL" id="BFEA01000414">
    <property type="protein sequence ID" value="GBG82668.1"/>
    <property type="molecule type" value="Genomic_DNA"/>
</dbReference>
<reference evidence="5 6" key="1">
    <citation type="journal article" date="2018" name="Cell">
        <title>The Chara Genome: Secondary Complexity and Implications for Plant Terrestrialization.</title>
        <authorList>
            <person name="Nishiyama T."/>
            <person name="Sakayama H."/>
            <person name="Vries J.D."/>
            <person name="Buschmann H."/>
            <person name="Saint-Marcoux D."/>
            <person name="Ullrich K.K."/>
            <person name="Haas F.B."/>
            <person name="Vanderstraeten L."/>
            <person name="Becker D."/>
            <person name="Lang D."/>
            <person name="Vosolsobe S."/>
            <person name="Rombauts S."/>
            <person name="Wilhelmsson P.K.I."/>
            <person name="Janitza P."/>
            <person name="Kern R."/>
            <person name="Heyl A."/>
            <person name="Rumpler F."/>
            <person name="Villalobos L.I.A.C."/>
            <person name="Clay J.M."/>
            <person name="Skokan R."/>
            <person name="Toyoda A."/>
            <person name="Suzuki Y."/>
            <person name="Kagoshima H."/>
            <person name="Schijlen E."/>
            <person name="Tajeshwar N."/>
            <person name="Catarino B."/>
            <person name="Hetherington A.J."/>
            <person name="Saltykova A."/>
            <person name="Bonnot C."/>
            <person name="Breuninger H."/>
            <person name="Symeonidi A."/>
            <person name="Radhakrishnan G.V."/>
            <person name="Van Nieuwerburgh F."/>
            <person name="Deforce D."/>
            <person name="Chang C."/>
            <person name="Karol K.G."/>
            <person name="Hedrich R."/>
            <person name="Ulvskov P."/>
            <person name="Glockner G."/>
            <person name="Delwiche C.F."/>
            <person name="Petrasek J."/>
            <person name="Van de Peer Y."/>
            <person name="Friml J."/>
            <person name="Beilby M."/>
            <person name="Dolan L."/>
            <person name="Kohara Y."/>
            <person name="Sugano S."/>
            <person name="Fujiyama A."/>
            <person name="Delaux P.-M."/>
            <person name="Quint M."/>
            <person name="TheiBen G."/>
            <person name="Hagemann M."/>
            <person name="Harholt J."/>
            <person name="Dunand C."/>
            <person name="Zachgo S."/>
            <person name="Langdale J."/>
            <person name="Maumus F."/>
            <person name="Straeten D.V.D."/>
            <person name="Gould S.B."/>
            <person name="Rensing S.A."/>
        </authorList>
    </citation>
    <scope>NUCLEOTIDE SEQUENCE [LARGE SCALE GENOMIC DNA]</scope>
    <source>
        <strain evidence="5 6">S276</strain>
    </source>
</reference>
<dbReference type="GO" id="GO:0032259">
    <property type="term" value="P:methylation"/>
    <property type="evidence" value="ECO:0007669"/>
    <property type="project" value="UniProtKB-KW"/>
</dbReference>
<evidence type="ECO:0000256" key="1">
    <source>
        <dbReference type="ARBA" id="ARBA00022603"/>
    </source>
</evidence>
<dbReference type="SUPFAM" id="SSF81822">
    <property type="entry name" value="RuBisCo LSMT C-terminal, substrate-binding domain"/>
    <property type="match status" value="1"/>
</dbReference>
<protein>
    <recommendedName>
        <fullName evidence="4">Rubisco LSMT substrate-binding domain-containing protein</fullName>
    </recommendedName>
</protein>
<dbReference type="Pfam" id="PF09273">
    <property type="entry name" value="Rubis-subs-bind"/>
    <property type="match status" value="1"/>
</dbReference>
<dbReference type="InterPro" id="IPR036464">
    <property type="entry name" value="Rubisco_LSMT_subst-bd_sf"/>
</dbReference>
<dbReference type="PANTHER" id="PTHR13271:SF103">
    <property type="entry name" value="N-METHYLTRANSFERASE DOMAIN AND SET DOMAIN CONTAINING PROTEIN-RELATED"/>
    <property type="match status" value="1"/>
</dbReference>
<proteinExistence type="predicted"/>
<dbReference type="SUPFAM" id="SSF82199">
    <property type="entry name" value="SET domain"/>
    <property type="match status" value="1"/>
</dbReference>
<dbReference type="Gene3D" id="3.90.1420.10">
    <property type="entry name" value="Rubisco LSMT, substrate-binding domain"/>
    <property type="match status" value="1"/>
</dbReference>
<evidence type="ECO:0000256" key="3">
    <source>
        <dbReference type="ARBA" id="ARBA00022691"/>
    </source>
</evidence>
<keyword evidence="1" id="KW-0489">Methyltransferase</keyword>
<dbReference type="STRING" id="69332.A0A388LK20"/>
<evidence type="ECO:0000313" key="5">
    <source>
        <dbReference type="EMBL" id="GBG82668.1"/>
    </source>
</evidence>
<gene>
    <name evidence="5" type="ORF">CBR_g35033</name>
</gene>
<dbReference type="Gene3D" id="3.90.1410.10">
    <property type="entry name" value="set domain protein methyltransferase, domain 1"/>
    <property type="match status" value="1"/>
</dbReference>
<dbReference type="Proteomes" id="UP000265515">
    <property type="component" value="Unassembled WGS sequence"/>
</dbReference>
<comment type="caution">
    <text evidence="5">The sequence shown here is derived from an EMBL/GenBank/DDBJ whole genome shotgun (WGS) entry which is preliminary data.</text>
</comment>
<dbReference type="OrthoDB" id="341421at2759"/>
<dbReference type="GO" id="GO:0016279">
    <property type="term" value="F:protein-lysine N-methyltransferase activity"/>
    <property type="evidence" value="ECO:0007669"/>
    <property type="project" value="TreeGrafter"/>
</dbReference>
<feature type="domain" description="Rubisco LSMT substrate-binding" evidence="4">
    <location>
        <begin position="76"/>
        <end position="154"/>
    </location>
</feature>
<keyword evidence="3" id="KW-0949">S-adenosyl-L-methionine</keyword>
<dbReference type="Gramene" id="GBG82668">
    <property type="protein sequence ID" value="GBG82668"/>
    <property type="gene ID" value="CBR_g35033"/>
</dbReference>
<accession>A0A388LK20</accession>
<keyword evidence="6" id="KW-1185">Reference proteome</keyword>